<proteinExistence type="predicted"/>
<dbReference type="EMBL" id="WISZ01000150">
    <property type="protein sequence ID" value="MQX10278.1"/>
    <property type="molecule type" value="Genomic_DNA"/>
</dbReference>
<gene>
    <name evidence="1" type="ORF">GHK48_18920</name>
</gene>
<dbReference type="RefSeq" id="WP_141322205.1">
    <property type="nucleotide sequence ID" value="NZ_BJNI01000058.1"/>
</dbReference>
<protein>
    <submittedName>
        <fullName evidence="1">Uncharacterized protein</fullName>
    </submittedName>
</protein>
<organism evidence="1 2">
    <name type="scientific">Rhizobium fredii</name>
    <name type="common">Sinorhizobium fredii</name>
    <dbReference type="NCBI Taxonomy" id="380"/>
    <lineage>
        <taxon>Bacteria</taxon>
        <taxon>Pseudomonadati</taxon>
        <taxon>Pseudomonadota</taxon>
        <taxon>Alphaproteobacteria</taxon>
        <taxon>Hyphomicrobiales</taxon>
        <taxon>Rhizobiaceae</taxon>
        <taxon>Sinorhizobium/Ensifer group</taxon>
        <taxon>Sinorhizobium</taxon>
    </lineage>
</organism>
<evidence type="ECO:0000313" key="1">
    <source>
        <dbReference type="EMBL" id="MQX10278.1"/>
    </source>
</evidence>
<reference evidence="1 2" key="1">
    <citation type="journal article" date="2013" name="Genome Biol.">
        <title>Comparative genomics of the core and accessory genomes of 48 Sinorhizobium strains comprising five genospecies.</title>
        <authorList>
            <person name="Sugawara M."/>
            <person name="Epstein B."/>
            <person name="Badgley B.D."/>
            <person name="Unno T."/>
            <person name="Xu L."/>
            <person name="Reese J."/>
            <person name="Gyaneshwar P."/>
            <person name="Denny R."/>
            <person name="Mudge J."/>
            <person name="Bharti A.K."/>
            <person name="Farmer A.D."/>
            <person name="May G.D."/>
            <person name="Woodward J.E."/>
            <person name="Medigue C."/>
            <person name="Vallenet D."/>
            <person name="Lajus A."/>
            <person name="Rouy Z."/>
            <person name="Martinez-Vaz B."/>
            <person name="Tiffin P."/>
            <person name="Young N.D."/>
            <person name="Sadowsky M.J."/>
        </authorList>
    </citation>
    <scope>NUCLEOTIDE SEQUENCE [LARGE SCALE GENOMIC DNA]</scope>
    <source>
        <strain evidence="1 2">USDA205</strain>
    </source>
</reference>
<sequence length="79" mass="8769">MGRFLLFPLPGEADWQSQERKSNAFDALQQKLHGAPFITFCTCVAATHKEIVSGALLRILLKNTIKTGRWVRGDPDGEA</sequence>
<dbReference type="AlphaFoldDB" id="A0A844AE04"/>
<name>A0A844AE04_RHIFR</name>
<accession>A0A844AE04</accession>
<comment type="caution">
    <text evidence="1">The sequence shown here is derived from an EMBL/GenBank/DDBJ whole genome shotgun (WGS) entry which is preliminary data.</text>
</comment>
<evidence type="ECO:0000313" key="2">
    <source>
        <dbReference type="Proteomes" id="UP000466694"/>
    </source>
</evidence>
<dbReference type="Proteomes" id="UP000466694">
    <property type="component" value="Unassembled WGS sequence"/>
</dbReference>
<dbReference type="GeneID" id="48977838"/>